<organism evidence="4 5">
    <name type="scientific">Dysosmobacter segnis</name>
    <dbReference type="NCBI Taxonomy" id="2763042"/>
    <lineage>
        <taxon>Bacteria</taxon>
        <taxon>Bacillati</taxon>
        <taxon>Bacillota</taxon>
        <taxon>Clostridia</taxon>
        <taxon>Eubacteriales</taxon>
        <taxon>Oscillospiraceae</taxon>
        <taxon>Dysosmobacter</taxon>
    </lineage>
</organism>
<evidence type="ECO:0008006" key="6">
    <source>
        <dbReference type="Google" id="ProtNLM"/>
    </source>
</evidence>
<evidence type="ECO:0000256" key="1">
    <source>
        <dbReference type="ARBA" id="ARBA00022729"/>
    </source>
</evidence>
<feature type="signal peptide" evidence="3">
    <location>
        <begin position="1"/>
        <end position="18"/>
    </location>
</feature>
<comment type="caution">
    <text evidence="4">The sequence shown here is derived from an EMBL/GenBank/DDBJ whole genome shotgun (WGS) entry which is preliminary data.</text>
</comment>
<dbReference type="PANTHER" id="PTHR30006">
    <property type="entry name" value="THIAMINE-BINDING PERIPLASMIC PROTEIN-RELATED"/>
    <property type="match status" value="1"/>
</dbReference>
<feature type="chain" id="PRO_5038711351" description="ABC transporter substrate-binding protein" evidence="3">
    <location>
        <begin position="19"/>
        <end position="432"/>
    </location>
</feature>
<dbReference type="SUPFAM" id="SSF53850">
    <property type="entry name" value="Periplasmic binding protein-like II"/>
    <property type="match status" value="1"/>
</dbReference>
<evidence type="ECO:0000313" key="4">
    <source>
        <dbReference type="EMBL" id="MBC5770974.1"/>
    </source>
</evidence>
<dbReference type="PANTHER" id="PTHR30006:SF2">
    <property type="entry name" value="ABC TRANSPORTER SUBSTRATE-BINDING PROTEIN"/>
    <property type="match status" value="1"/>
</dbReference>
<evidence type="ECO:0000256" key="2">
    <source>
        <dbReference type="SAM" id="MobiDB-lite"/>
    </source>
</evidence>
<feature type="region of interest" description="Disordered" evidence="2">
    <location>
        <begin position="370"/>
        <end position="390"/>
    </location>
</feature>
<keyword evidence="5" id="KW-1185">Reference proteome</keyword>
<dbReference type="AlphaFoldDB" id="A0A923S7P0"/>
<accession>A0A923S7P0</accession>
<sequence length="432" mass="48743">MKKFSALLLALSMVLSLAACGGKSTDQPSDDSQSGSEAAASDLHLGYDLNTGENYYGPYYDDWSEKTDDELYEEALTEDTTINVYATSSKMMKVEESFEETYPGLDLVVFDLDNDEVLSKAKIEHDTGNITADVLQTKDVNGNVFHEWYNQDILEPYFPKDICSHIDEENLKYGYPLYASQSMWFYNTAAFPDGQPIHSWWEIIEKKDDGTQKYHLFTKEIGQESAYLSLFASFINNADEMAQSYKDTYGKDLEYTYDASDFNFEVPEKNAGVEYLWRFSQAEMTFIGDGDELVLAVHNSTADEPALCLASAGKIGNRDESGYNIAWCLNLEPYTALLNLESLFIAKGTNSPAGARLFVRYITGGADGQSEGMKPFKKEGNWPVRDDVEDKKNPAKLSELGARANDLSAIYYIYPDVQDMWTYWLSKNPKMK</sequence>
<proteinExistence type="predicted"/>
<keyword evidence="1 3" id="KW-0732">Signal</keyword>
<dbReference type="EMBL" id="JACOQI010000011">
    <property type="protein sequence ID" value="MBC5770974.1"/>
    <property type="molecule type" value="Genomic_DNA"/>
</dbReference>
<dbReference type="Gene3D" id="3.40.190.10">
    <property type="entry name" value="Periplasmic binding protein-like II"/>
    <property type="match status" value="1"/>
</dbReference>
<name>A0A923S7P0_9FIRM</name>
<protein>
    <recommendedName>
        <fullName evidence="6">ABC transporter substrate-binding protein</fullName>
    </recommendedName>
</protein>
<gene>
    <name evidence="4" type="ORF">H8Z83_11700</name>
</gene>
<evidence type="ECO:0000256" key="3">
    <source>
        <dbReference type="SAM" id="SignalP"/>
    </source>
</evidence>
<dbReference type="PROSITE" id="PS51257">
    <property type="entry name" value="PROKAR_LIPOPROTEIN"/>
    <property type="match status" value="1"/>
</dbReference>
<evidence type="ECO:0000313" key="5">
    <source>
        <dbReference type="Proteomes" id="UP000620327"/>
    </source>
</evidence>
<dbReference type="Proteomes" id="UP000620327">
    <property type="component" value="Unassembled WGS sequence"/>
</dbReference>
<dbReference type="RefSeq" id="WP_187015203.1">
    <property type="nucleotide sequence ID" value="NZ_JACOQI010000011.1"/>
</dbReference>
<reference evidence="4" key="1">
    <citation type="submission" date="2020-08" db="EMBL/GenBank/DDBJ databases">
        <title>Genome public.</title>
        <authorList>
            <person name="Liu C."/>
            <person name="Sun Q."/>
        </authorList>
    </citation>
    <scope>NUCLEOTIDE SEQUENCE</scope>
    <source>
        <strain evidence="4">BX15</strain>
    </source>
</reference>
<feature type="compositionally biased region" description="Basic and acidic residues" evidence="2">
    <location>
        <begin position="374"/>
        <end position="390"/>
    </location>
</feature>